<dbReference type="Proteomes" id="UP000269396">
    <property type="component" value="Unassembled WGS sequence"/>
</dbReference>
<organism evidence="2 3">
    <name type="scientific">Schistosoma mattheei</name>
    <dbReference type="NCBI Taxonomy" id="31246"/>
    <lineage>
        <taxon>Eukaryota</taxon>
        <taxon>Metazoa</taxon>
        <taxon>Spiralia</taxon>
        <taxon>Lophotrochozoa</taxon>
        <taxon>Platyhelminthes</taxon>
        <taxon>Trematoda</taxon>
        <taxon>Digenea</taxon>
        <taxon>Strigeidida</taxon>
        <taxon>Schistosomatoidea</taxon>
        <taxon>Schistosomatidae</taxon>
        <taxon>Schistosoma</taxon>
    </lineage>
</organism>
<protein>
    <submittedName>
        <fullName evidence="2">Uncharacterized protein</fullName>
    </submittedName>
</protein>
<feature type="region of interest" description="Disordered" evidence="1">
    <location>
        <begin position="1"/>
        <end position="22"/>
    </location>
</feature>
<accession>A0A183NPX6</accession>
<evidence type="ECO:0000313" key="2">
    <source>
        <dbReference type="EMBL" id="VDP03526.1"/>
    </source>
</evidence>
<dbReference type="EMBL" id="UZAL01010360">
    <property type="protein sequence ID" value="VDP03526.1"/>
    <property type="molecule type" value="Genomic_DNA"/>
</dbReference>
<dbReference type="AlphaFoldDB" id="A0A183NPX6"/>
<evidence type="ECO:0000313" key="3">
    <source>
        <dbReference type="Proteomes" id="UP000269396"/>
    </source>
</evidence>
<keyword evidence="3" id="KW-1185">Reference proteome</keyword>
<feature type="non-terminal residue" evidence="2">
    <location>
        <position position="106"/>
    </location>
</feature>
<name>A0A183NPX6_9TREM</name>
<feature type="compositionally biased region" description="Basic and acidic residues" evidence="1">
    <location>
        <begin position="9"/>
        <end position="22"/>
    </location>
</feature>
<sequence>MGRSNLNNEFKDATETHSDDRFGRNSYRMDLLLELELAKVCLAQIESKIVLERSRQKGREHHNQVVDDKVMSYNLTSASHAVDVPPGKDWITMIYKAFDPSKTKII</sequence>
<proteinExistence type="predicted"/>
<reference evidence="2 3" key="1">
    <citation type="submission" date="2018-11" db="EMBL/GenBank/DDBJ databases">
        <authorList>
            <consortium name="Pathogen Informatics"/>
        </authorList>
    </citation>
    <scope>NUCLEOTIDE SEQUENCE [LARGE SCALE GENOMIC DNA]</scope>
    <source>
        <strain>Denwood</strain>
        <strain evidence="3">Zambia</strain>
    </source>
</reference>
<evidence type="ECO:0000256" key="1">
    <source>
        <dbReference type="SAM" id="MobiDB-lite"/>
    </source>
</evidence>
<gene>
    <name evidence="2" type="ORF">SMTD_LOCUS4163</name>
</gene>